<dbReference type="Gene3D" id="2.130.10.10">
    <property type="entry name" value="YVTN repeat-like/Quinoprotein amine dehydrogenase"/>
    <property type="match status" value="1"/>
</dbReference>
<dbReference type="GO" id="GO:0006006">
    <property type="term" value="P:glucose metabolic process"/>
    <property type="evidence" value="ECO:0007669"/>
    <property type="project" value="UniProtKB-KW"/>
</dbReference>
<comment type="similarity">
    <text evidence="1">Belongs to the cycloisomerase 2 family.</text>
</comment>
<dbReference type="InterPro" id="IPR019405">
    <property type="entry name" value="Lactonase_7-beta_prop"/>
</dbReference>
<keyword evidence="2" id="KW-0313">Glucose metabolism</keyword>
<accession>A0A1G9HE51</accession>
<dbReference type="GO" id="GO:0017057">
    <property type="term" value="F:6-phosphogluconolactonase activity"/>
    <property type="evidence" value="ECO:0007669"/>
    <property type="project" value="TreeGrafter"/>
</dbReference>
<evidence type="ECO:0000256" key="1">
    <source>
        <dbReference type="ARBA" id="ARBA00005564"/>
    </source>
</evidence>
<evidence type="ECO:0000313" key="3">
    <source>
        <dbReference type="EMBL" id="SDL11338.1"/>
    </source>
</evidence>
<dbReference type="InterPro" id="IPR050282">
    <property type="entry name" value="Cycloisomerase_2"/>
</dbReference>
<dbReference type="FunFam" id="2.130.10.10:FF:000306">
    <property type="entry name" value="3-carboxymuconate cyclase"/>
    <property type="match status" value="1"/>
</dbReference>
<reference evidence="3 4" key="1">
    <citation type="submission" date="2016-10" db="EMBL/GenBank/DDBJ databases">
        <authorList>
            <person name="de Groot N.N."/>
        </authorList>
    </citation>
    <scope>NUCLEOTIDE SEQUENCE [LARGE SCALE GENOMIC DNA]</scope>
    <source>
        <strain evidence="3 4">DSM 25186</strain>
    </source>
</reference>
<dbReference type="PANTHER" id="PTHR30344:SF1">
    <property type="entry name" value="6-PHOSPHOGLUCONOLACTONASE"/>
    <property type="match status" value="1"/>
</dbReference>
<dbReference type="STRING" id="1075417.SAMN05421823_104410"/>
<sequence>MLHSSRRQFLKTSVLGAVGLSLPQLAHGRRPLAPYRFYVGTYTSKESQGIYLYELDPTSGRLIYQQLAARLTNPSYLAIDGQQRYLYAVNETEEFEGKPGGAVSAYAIDPATGQLTLLNQQPTRGGAPCYISVDQQNRYVLVANYVAGNVAVYPLQADGRLGAMSDLVQHTGSGPNPQRQQSPHAHCVLMDPTNQFAFAVDLGIDKIISYRLDATTGKLRPNAETQAAPGAGPRHLVFHPNGRLACVINELNSTLTSYRYNRQAGTLEAVQTVPTLPSSFNGDNSCADIHFDASGRFVYGSNRGHNSIVAYAIDGETGQLDYRQHISTQGQTPRNFAVDPSGKFLLAANQASDSIVTIGIDGATGQLASRGTIAGAPTPVCIRFLG</sequence>
<proteinExistence type="inferred from homology"/>
<protein>
    <submittedName>
        <fullName evidence="3">6-phosphogluconolactonase</fullName>
    </submittedName>
</protein>
<keyword evidence="2" id="KW-0119">Carbohydrate metabolism</keyword>
<dbReference type="InterPro" id="IPR011048">
    <property type="entry name" value="Haem_d1_sf"/>
</dbReference>
<dbReference type="InterPro" id="IPR015943">
    <property type="entry name" value="WD40/YVTN_repeat-like_dom_sf"/>
</dbReference>
<dbReference type="SUPFAM" id="SSF51004">
    <property type="entry name" value="C-terminal (heme d1) domain of cytochrome cd1-nitrite reductase"/>
    <property type="match status" value="1"/>
</dbReference>
<dbReference type="InterPro" id="IPR006311">
    <property type="entry name" value="TAT_signal"/>
</dbReference>
<dbReference type="PROSITE" id="PS51318">
    <property type="entry name" value="TAT"/>
    <property type="match status" value="1"/>
</dbReference>
<dbReference type="RefSeq" id="WP_089682496.1">
    <property type="nucleotide sequence ID" value="NZ_FNFO01000004.1"/>
</dbReference>
<dbReference type="OrthoDB" id="9790815at2"/>
<evidence type="ECO:0000313" key="4">
    <source>
        <dbReference type="Proteomes" id="UP000198510"/>
    </source>
</evidence>
<dbReference type="Proteomes" id="UP000198510">
    <property type="component" value="Unassembled WGS sequence"/>
</dbReference>
<name>A0A1G9HE51_9BACT</name>
<dbReference type="GO" id="GO:0005829">
    <property type="term" value="C:cytosol"/>
    <property type="evidence" value="ECO:0007669"/>
    <property type="project" value="TreeGrafter"/>
</dbReference>
<gene>
    <name evidence="3" type="ORF">SAMN05421823_104410</name>
</gene>
<dbReference type="Pfam" id="PF10282">
    <property type="entry name" value="Lactonase"/>
    <property type="match status" value="1"/>
</dbReference>
<dbReference type="PANTHER" id="PTHR30344">
    <property type="entry name" value="6-PHOSPHOGLUCONOLACTONASE-RELATED"/>
    <property type="match status" value="1"/>
</dbReference>
<dbReference type="AlphaFoldDB" id="A0A1G9HE51"/>
<dbReference type="EMBL" id="FNFO01000004">
    <property type="protein sequence ID" value="SDL11338.1"/>
    <property type="molecule type" value="Genomic_DNA"/>
</dbReference>
<organism evidence="3 4">
    <name type="scientific">Catalinimonas alkaloidigena</name>
    <dbReference type="NCBI Taxonomy" id="1075417"/>
    <lineage>
        <taxon>Bacteria</taxon>
        <taxon>Pseudomonadati</taxon>
        <taxon>Bacteroidota</taxon>
        <taxon>Cytophagia</taxon>
        <taxon>Cytophagales</taxon>
        <taxon>Catalimonadaceae</taxon>
        <taxon>Catalinimonas</taxon>
    </lineage>
</organism>
<keyword evidence="4" id="KW-1185">Reference proteome</keyword>
<evidence type="ECO:0000256" key="2">
    <source>
        <dbReference type="ARBA" id="ARBA00022526"/>
    </source>
</evidence>